<dbReference type="SUPFAM" id="SSF48452">
    <property type="entry name" value="TPR-like"/>
    <property type="match status" value="1"/>
</dbReference>
<dbReference type="InterPro" id="IPR011990">
    <property type="entry name" value="TPR-like_helical_dom_sf"/>
</dbReference>
<dbReference type="RefSeq" id="WP_244017461.1">
    <property type="nucleotide sequence ID" value="NZ_JALHLF010000009.1"/>
</dbReference>
<organism evidence="1 2">
    <name type="scientific">Novosphingobium organovorum</name>
    <dbReference type="NCBI Taxonomy" id="2930092"/>
    <lineage>
        <taxon>Bacteria</taxon>
        <taxon>Pseudomonadati</taxon>
        <taxon>Pseudomonadota</taxon>
        <taxon>Alphaproteobacteria</taxon>
        <taxon>Sphingomonadales</taxon>
        <taxon>Sphingomonadaceae</taxon>
        <taxon>Novosphingobium</taxon>
    </lineage>
</organism>
<evidence type="ECO:0000313" key="2">
    <source>
        <dbReference type="Proteomes" id="UP001162881"/>
    </source>
</evidence>
<sequence length="197" mass="21784">MSGAGDRLLFEGFGGESDAFERSILASPLLGGGLPAEARFHLDRAAERYHITDVAETHLFTAETLAPDHAAVLIALYRFYFYKGRLGEALDVARTCVAKALRLNVLGEDWRAVAPGDAPFGEWEALLPRFFLFSLKGFAYLSLRTGRLAEGREAAEKLIELDPRDRIGAQVLIDVLDRLEADEDDEQEEGGYGEHRS</sequence>
<reference evidence="1" key="1">
    <citation type="submission" date="2022-03" db="EMBL/GenBank/DDBJ databases">
        <title>Identification of a novel bacterium isolated from mangrove sediments.</title>
        <authorList>
            <person name="Pan X."/>
        </authorList>
    </citation>
    <scope>NUCLEOTIDE SEQUENCE</scope>
    <source>
        <strain evidence="1">B1949</strain>
    </source>
</reference>
<proteinExistence type="predicted"/>
<name>A0ABT0BAX0_9SPHN</name>
<keyword evidence="2" id="KW-1185">Reference proteome</keyword>
<dbReference type="Proteomes" id="UP001162881">
    <property type="component" value="Unassembled WGS sequence"/>
</dbReference>
<dbReference type="Gene3D" id="1.25.40.10">
    <property type="entry name" value="Tetratricopeptide repeat domain"/>
    <property type="match status" value="1"/>
</dbReference>
<protein>
    <recommendedName>
        <fullName evidence="3">Tetratricopeptide repeat protein</fullName>
    </recommendedName>
</protein>
<evidence type="ECO:0008006" key="3">
    <source>
        <dbReference type="Google" id="ProtNLM"/>
    </source>
</evidence>
<evidence type="ECO:0000313" key="1">
    <source>
        <dbReference type="EMBL" id="MCJ2181966.1"/>
    </source>
</evidence>
<gene>
    <name evidence="1" type="ORF">MTR62_04505</name>
</gene>
<dbReference type="EMBL" id="JALHLF010000009">
    <property type="protein sequence ID" value="MCJ2181966.1"/>
    <property type="molecule type" value="Genomic_DNA"/>
</dbReference>
<accession>A0ABT0BAX0</accession>
<comment type="caution">
    <text evidence="1">The sequence shown here is derived from an EMBL/GenBank/DDBJ whole genome shotgun (WGS) entry which is preliminary data.</text>
</comment>